<evidence type="ECO:0000313" key="2">
    <source>
        <dbReference type="Proteomes" id="UP000003793"/>
    </source>
</evidence>
<comment type="caution">
    <text evidence="1">The sequence shown here is derived from an EMBL/GenBank/DDBJ whole genome shotgun (WGS) entry which is preliminary data.</text>
</comment>
<name>C0BEZ8_9FIRM</name>
<reference evidence="1 2" key="2">
    <citation type="submission" date="2009-03" db="EMBL/GenBank/DDBJ databases">
        <title>Draft genome sequence of Coprococcus comes (ATCC 27758).</title>
        <authorList>
            <person name="Sudarsanam P."/>
            <person name="Ley R."/>
            <person name="Guruge J."/>
            <person name="Turnbaugh P.J."/>
            <person name="Mahowald M."/>
            <person name="Liep D."/>
            <person name="Gordon J."/>
        </authorList>
    </citation>
    <scope>NUCLEOTIDE SEQUENCE [LARGE SCALE GENOMIC DNA]</scope>
    <source>
        <strain evidence="1 2">ATCC 27758</strain>
    </source>
</reference>
<dbReference type="Proteomes" id="UP000003793">
    <property type="component" value="Unassembled WGS sequence"/>
</dbReference>
<reference evidence="1 2" key="1">
    <citation type="submission" date="2009-02" db="EMBL/GenBank/DDBJ databases">
        <authorList>
            <person name="Fulton L."/>
            <person name="Clifton S."/>
            <person name="Fulton B."/>
            <person name="Xu J."/>
            <person name="Minx P."/>
            <person name="Pepin K.H."/>
            <person name="Johnson M."/>
            <person name="Bhonagiri V."/>
            <person name="Nash W.E."/>
            <person name="Mardis E.R."/>
            <person name="Wilson R.K."/>
        </authorList>
    </citation>
    <scope>NUCLEOTIDE SEQUENCE [LARGE SCALE GENOMIC DNA]</scope>
    <source>
        <strain evidence="1 2">ATCC 27758</strain>
    </source>
</reference>
<evidence type="ECO:0000313" key="1">
    <source>
        <dbReference type="EMBL" id="EEG87843.1"/>
    </source>
</evidence>
<sequence>MWYPPILLFLRKAQTLLLSRLLHIFFLLGFLPRYQPTLLHHLSSVLGIHLSHFGQILDKS</sequence>
<organism evidence="1 2">
    <name type="scientific">Coprococcus comes ATCC 27758</name>
    <dbReference type="NCBI Taxonomy" id="470146"/>
    <lineage>
        <taxon>Bacteria</taxon>
        <taxon>Bacillati</taxon>
        <taxon>Bacillota</taxon>
        <taxon>Clostridia</taxon>
        <taxon>Lachnospirales</taxon>
        <taxon>Lachnospiraceae</taxon>
        <taxon>Coprococcus</taxon>
    </lineage>
</organism>
<accession>C0BEZ8</accession>
<dbReference type="HOGENOM" id="CLU_2933450_0_0_9"/>
<dbReference type="AlphaFoldDB" id="C0BEZ8"/>
<dbReference type="EMBL" id="ABVR01000046">
    <property type="protein sequence ID" value="EEG87843.1"/>
    <property type="molecule type" value="Genomic_DNA"/>
</dbReference>
<proteinExistence type="predicted"/>
<protein>
    <submittedName>
        <fullName evidence="1">Uncharacterized protein</fullName>
    </submittedName>
</protein>
<gene>
    <name evidence="1" type="ORF">COPCOM_03760</name>
</gene>